<gene>
    <name evidence="16" type="ORF">AD928_06675</name>
</gene>
<dbReference type="GO" id="GO:0009055">
    <property type="term" value="F:electron transfer activity"/>
    <property type="evidence" value="ECO:0007669"/>
    <property type="project" value="InterPro"/>
</dbReference>
<feature type="binding site" description="covalent" evidence="12">
    <location>
        <position position="323"/>
    </location>
    <ligand>
        <name>heme c</name>
        <dbReference type="ChEBI" id="CHEBI:61717"/>
        <label>3</label>
    </ligand>
</feature>
<feature type="binding site" description="covalent" evidence="12">
    <location>
        <position position="203"/>
    </location>
    <ligand>
        <name>heme c</name>
        <dbReference type="ChEBI" id="CHEBI:61717"/>
        <label>2</label>
    </ligand>
</feature>
<dbReference type="PROSITE" id="PS51007">
    <property type="entry name" value="CYTC"/>
    <property type="match status" value="3"/>
</dbReference>
<feature type="binding site" description="covalent" evidence="12">
    <location>
        <position position="55"/>
    </location>
    <ligand>
        <name>heme c</name>
        <dbReference type="ChEBI" id="CHEBI:61717"/>
        <label>1</label>
    </ligand>
</feature>
<evidence type="ECO:0000256" key="1">
    <source>
        <dbReference type="ARBA" id="ARBA00004236"/>
    </source>
</evidence>
<feature type="binding site" description="axial binding residue" evidence="13">
    <location>
        <position position="59"/>
    </location>
    <ligand>
        <name>heme c</name>
        <dbReference type="ChEBI" id="CHEBI:61717"/>
        <label>1</label>
    </ligand>
    <ligandPart>
        <name>Fe</name>
        <dbReference type="ChEBI" id="CHEBI:18248"/>
    </ligandPart>
</feature>
<evidence type="ECO:0000256" key="8">
    <source>
        <dbReference type="ARBA" id="ARBA00022737"/>
    </source>
</evidence>
<dbReference type="PANTHER" id="PTHR35008">
    <property type="entry name" value="BLL4482 PROTEIN-RELATED"/>
    <property type="match status" value="1"/>
</dbReference>
<feature type="chain" id="PRO_5007552192" evidence="14">
    <location>
        <begin position="35"/>
        <end position="424"/>
    </location>
</feature>
<feature type="signal peptide" evidence="14">
    <location>
        <begin position="1"/>
        <end position="34"/>
    </location>
</feature>
<evidence type="ECO:0000256" key="3">
    <source>
        <dbReference type="ARBA" id="ARBA00022475"/>
    </source>
</evidence>
<dbReference type="Gene3D" id="1.10.760.10">
    <property type="entry name" value="Cytochrome c-like domain"/>
    <property type="match status" value="3"/>
</dbReference>
<evidence type="ECO:0000256" key="9">
    <source>
        <dbReference type="ARBA" id="ARBA00022982"/>
    </source>
</evidence>
<comment type="cofactor">
    <cofactor evidence="12">
        <name>heme c</name>
        <dbReference type="ChEBI" id="CHEBI:61717"/>
    </cofactor>
    <text evidence="12">Binds 3 heme c groups covalently per subunit.</text>
</comment>
<feature type="binding site" description="covalent" evidence="12">
    <location>
        <position position="320"/>
    </location>
    <ligand>
        <name>heme c</name>
        <dbReference type="ChEBI" id="CHEBI:61717"/>
        <label>3</label>
    </ligand>
</feature>
<dbReference type="GO" id="GO:0005506">
    <property type="term" value="F:iron ion binding"/>
    <property type="evidence" value="ECO:0007669"/>
    <property type="project" value="InterPro"/>
</dbReference>
<comment type="caution">
    <text evidence="16">The sequence shown here is derived from an EMBL/GenBank/DDBJ whole genome shotgun (WGS) entry which is preliminary data.</text>
</comment>
<evidence type="ECO:0000256" key="2">
    <source>
        <dbReference type="ARBA" id="ARBA00022448"/>
    </source>
</evidence>
<evidence type="ECO:0000256" key="13">
    <source>
        <dbReference type="PIRSR" id="PIRSR000018-51"/>
    </source>
</evidence>
<dbReference type="InterPro" id="IPR051459">
    <property type="entry name" value="Cytochrome_c-type_DH"/>
</dbReference>
<keyword evidence="9" id="KW-0249">Electron transport</keyword>
<evidence type="ECO:0000313" key="17">
    <source>
        <dbReference type="Proteomes" id="UP000075473"/>
    </source>
</evidence>
<dbReference type="Proteomes" id="UP000075473">
    <property type="component" value="Unassembled WGS sequence"/>
</dbReference>
<evidence type="ECO:0000256" key="11">
    <source>
        <dbReference type="ARBA" id="ARBA00023136"/>
    </source>
</evidence>
<evidence type="ECO:0000256" key="14">
    <source>
        <dbReference type="SAM" id="SignalP"/>
    </source>
</evidence>
<feature type="binding site" description="covalent" evidence="12">
    <location>
        <position position="58"/>
    </location>
    <ligand>
        <name>heme c</name>
        <dbReference type="ChEBI" id="CHEBI:61717"/>
        <label>1</label>
    </ligand>
</feature>
<evidence type="ECO:0000256" key="6">
    <source>
        <dbReference type="ARBA" id="ARBA00022723"/>
    </source>
</evidence>
<evidence type="ECO:0000256" key="12">
    <source>
        <dbReference type="PIRSR" id="PIRSR000018-50"/>
    </source>
</evidence>
<dbReference type="InterPro" id="IPR014353">
    <property type="entry name" value="Membr-bd_ADH_cyt_c"/>
</dbReference>
<feature type="binding site" description="axial binding residue" evidence="13">
    <location>
        <position position="324"/>
    </location>
    <ligand>
        <name>heme c</name>
        <dbReference type="ChEBI" id="CHEBI:61717"/>
        <label>3</label>
    </ligand>
    <ligandPart>
        <name>Fe</name>
        <dbReference type="ChEBI" id="CHEBI:18248"/>
    </ligandPart>
</feature>
<dbReference type="GO" id="GO:0020037">
    <property type="term" value="F:heme binding"/>
    <property type="evidence" value="ECO:0007669"/>
    <property type="project" value="InterPro"/>
</dbReference>
<feature type="domain" description="Cytochrome c" evidence="15">
    <location>
        <begin position="185"/>
        <end position="292"/>
    </location>
</feature>
<accession>A0A149QC22</accession>
<keyword evidence="8" id="KW-0677">Repeat</keyword>
<dbReference type="AlphaFoldDB" id="A0A149QC22"/>
<dbReference type="SUPFAM" id="SSF46626">
    <property type="entry name" value="Cytochrome c"/>
    <property type="match status" value="3"/>
</dbReference>
<keyword evidence="5" id="KW-0679">Respiratory chain</keyword>
<protein>
    <submittedName>
        <fullName evidence="16">Alcohol dehydrogenase</fullName>
    </submittedName>
</protein>
<dbReference type="Pfam" id="PF00034">
    <property type="entry name" value="Cytochrom_C"/>
    <property type="match status" value="3"/>
</dbReference>
<evidence type="ECO:0000256" key="4">
    <source>
        <dbReference type="ARBA" id="ARBA00022617"/>
    </source>
</evidence>
<dbReference type="PATRIC" id="fig|178900.5.peg.2671"/>
<keyword evidence="11" id="KW-0472">Membrane</keyword>
<feature type="domain" description="Cytochrome c" evidence="15">
    <location>
        <begin position="307"/>
        <end position="397"/>
    </location>
</feature>
<keyword evidence="3" id="KW-1003">Cell membrane</keyword>
<dbReference type="PANTHER" id="PTHR35008:SF8">
    <property type="entry name" value="ALCOHOL DEHYDROGENASE CYTOCHROME C SUBUNIT"/>
    <property type="match status" value="1"/>
</dbReference>
<sequence length="424" mass="45582">MIMTRNLLQRALRISFRSGVVLSLAALPVCTVHAQNAPVNARMEHGRYLAVAGDCLACHTATDGKPFAGGLDLKTPFGIITTSNITSDKETGIGNWTFEQFDNAVRHGKGPNGHLYPAMPYTAYSQITDADITDLWEYIRTLPPVSHKVESNKLPFPYNIRTLLVFWNFLFFKDATFVPDSSKSDEINRGAYLAQSLGHCGTCHTPKNALGGDTKDTFQGASLQGWFAPDLTNNAHTGLGQWTADDIVTYLRSGTNRYTAASGPMTEAIVNSTQHLTEADLKAIAAYFKALPPRTVSPPQPLAASNIQVTAGQRDFMVECSACHRSSGAGISNMIPDLRNNPAVNASNPDSLLNIVLKGTEGPATHANPTGAAMPGFGWKLQDEQIANILTYIRNSWGNAAPALSAADVSKARTAISAQPAVPR</sequence>
<keyword evidence="10 13" id="KW-0408">Iron</keyword>
<keyword evidence="7 14" id="KW-0732">Signal</keyword>
<name>A0A149QC22_9PROT</name>
<dbReference type="InterPro" id="IPR036909">
    <property type="entry name" value="Cyt_c-like_dom_sf"/>
</dbReference>
<dbReference type="GO" id="GO:0016614">
    <property type="term" value="F:oxidoreductase activity, acting on CH-OH group of donors"/>
    <property type="evidence" value="ECO:0007669"/>
    <property type="project" value="InterPro"/>
</dbReference>
<dbReference type="PRINTS" id="PR00605">
    <property type="entry name" value="CYTCHROMECIC"/>
</dbReference>
<keyword evidence="2" id="KW-0813">Transport</keyword>
<dbReference type="InterPro" id="IPR008168">
    <property type="entry name" value="Cyt_C_IC"/>
</dbReference>
<dbReference type="GO" id="GO:0005886">
    <property type="term" value="C:plasma membrane"/>
    <property type="evidence" value="ECO:0007669"/>
    <property type="project" value="UniProtKB-SubCell"/>
</dbReference>
<evidence type="ECO:0000256" key="7">
    <source>
        <dbReference type="ARBA" id="ARBA00022729"/>
    </source>
</evidence>
<evidence type="ECO:0000256" key="5">
    <source>
        <dbReference type="ARBA" id="ARBA00022660"/>
    </source>
</evidence>
<dbReference type="InterPro" id="IPR009056">
    <property type="entry name" value="Cyt_c-like_dom"/>
</dbReference>
<evidence type="ECO:0000313" key="16">
    <source>
        <dbReference type="EMBL" id="KXU94802.1"/>
    </source>
</evidence>
<organism evidence="16 17">
    <name type="scientific">Acetobacter cerevisiae</name>
    <dbReference type="NCBI Taxonomy" id="178900"/>
    <lineage>
        <taxon>Bacteria</taxon>
        <taxon>Pseudomonadati</taxon>
        <taxon>Pseudomonadota</taxon>
        <taxon>Alphaproteobacteria</taxon>
        <taxon>Acetobacterales</taxon>
        <taxon>Acetobacteraceae</taxon>
        <taxon>Acetobacter</taxon>
    </lineage>
</organism>
<evidence type="ECO:0000256" key="10">
    <source>
        <dbReference type="ARBA" id="ARBA00023004"/>
    </source>
</evidence>
<keyword evidence="6 13" id="KW-0479">Metal-binding</keyword>
<reference evidence="16 17" key="1">
    <citation type="submission" date="2015-06" db="EMBL/GenBank/DDBJ databases">
        <title>Improved classification and identification of acetic acid bacteria using matrix-assisted laser desorption/ionization time-of-flight mass spectrometry; Gluconobacter nephelii and Gluconobacter uchimurae are later heterotypic synonyms of Gluconobacter japonicus and Gluconobacter oxydans, respectively.</title>
        <authorList>
            <person name="Li L."/>
            <person name="Cleenwerck I."/>
            <person name="De Vuyst L."/>
            <person name="Vandamme P."/>
        </authorList>
    </citation>
    <scope>NUCLEOTIDE SEQUENCE [LARGE SCALE GENOMIC DNA]</scope>
    <source>
        <strain evidence="16 17">LMG 1625</strain>
    </source>
</reference>
<dbReference type="EMBL" id="LHZA01000139">
    <property type="protein sequence ID" value="KXU94802.1"/>
    <property type="molecule type" value="Genomic_DNA"/>
</dbReference>
<evidence type="ECO:0000259" key="15">
    <source>
        <dbReference type="PROSITE" id="PS51007"/>
    </source>
</evidence>
<proteinExistence type="predicted"/>
<feature type="binding site" description="axial binding residue" evidence="13">
    <location>
        <position position="204"/>
    </location>
    <ligand>
        <name>heme c</name>
        <dbReference type="ChEBI" id="CHEBI:61717"/>
        <label>2</label>
    </ligand>
    <ligandPart>
        <name>Fe</name>
        <dbReference type="ChEBI" id="CHEBI:18248"/>
    </ligandPart>
</feature>
<keyword evidence="4 12" id="KW-0349">Heme</keyword>
<feature type="domain" description="Cytochrome c" evidence="15">
    <location>
        <begin position="41"/>
        <end position="143"/>
    </location>
</feature>
<feature type="binding site" description="covalent" evidence="12">
    <location>
        <position position="200"/>
    </location>
    <ligand>
        <name>heme c</name>
        <dbReference type="ChEBI" id="CHEBI:61717"/>
        <label>2</label>
    </ligand>
</feature>
<dbReference type="PIRSF" id="PIRSF000018">
    <property type="entry name" value="Mb_ADH_cyt_c"/>
    <property type="match status" value="1"/>
</dbReference>
<comment type="subcellular location">
    <subcellularLocation>
        <location evidence="1">Cell membrane</location>
    </subcellularLocation>
</comment>